<dbReference type="OrthoDB" id="9810601at2"/>
<dbReference type="EMBL" id="STGJ01000001">
    <property type="protein sequence ID" value="TIC87212.1"/>
    <property type="molecule type" value="Genomic_DNA"/>
</dbReference>
<organism evidence="6 7">
    <name type="scientific">Crenobacter intestini</name>
    <dbReference type="NCBI Taxonomy" id="2563443"/>
    <lineage>
        <taxon>Bacteria</taxon>
        <taxon>Pseudomonadati</taxon>
        <taxon>Pseudomonadota</taxon>
        <taxon>Betaproteobacteria</taxon>
        <taxon>Neisseriales</taxon>
        <taxon>Neisseriaceae</taxon>
        <taxon>Crenobacter</taxon>
    </lineage>
</organism>
<evidence type="ECO:0000256" key="1">
    <source>
        <dbReference type="ARBA" id="ARBA00004141"/>
    </source>
</evidence>
<evidence type="ECO:0000313" key="7">
    <source>
        <dbReference type="Proteomes" id="UP000308891"/>
    </source>
</evidence>
<protein>
    <submittedName>
        <fullName evidence="6">CvpA family protein</fullName>
    </submittedName>
</protein>
<evidence type="ECO:0000256" key="5">
    <source>
        <dbReference type="SAM" id="Phobius"/>
    </source>
</evidence>
<accession>A0A4T0V6A0</accession>
<comment type="subcellular location">
    <subcellularLocation>
        <location evidence="1">Membrane</location>
        <topology evidence="1">Multi-pass membrane protein</topology>
    </subcellularLocation>
</comment>
<reference evidence="6 7" key="1">
    <citation type="submission" date="2019-04" db="EMBL/GenBank/DDBJ databases">
        <title>Crenobacter sp. nov.</title>
        <authorList>
            <person name="Shi S."/>
        </authorList>
    </citation>
    <scope>NUCLEOTIDE SEQUENCE [LARGE SCALE GENOMIC DNA]</scope>
    <source>
        <strain evidence="6 7">GY 70310</strain>
    </source>
</reference>
<proteinExistence type="predicted"/>
<dbReference type="Pfam" id="PF02674">
    <property type="entry name" value="Colicin_V"/>
    <property type="match status" value="1"/>
</dbReference>
<keyword evidence="4 5" id="KW-0472">Membrane</keyword>
<dbReference type="AlphaFoldDB" id="A0A4T0V6A0"/>
<dbReference type="PANTHER" id="PTHR36926">
    <property type="entry name" value="COLICIN V PRODUCTION PROTEIN"/>
    <property type="match status" value="1"/>
</dbReference>
<dbReference type="PANTHER" id="PTHR36926:SF1">
    <property type="entry name" value="COLICIN V PRODUCTION PROTEIN"/>
    <property type="match status" value="1"/>
</dbReference>
<feature type="transmembrane region" description="Helical" evidence="5">
    <location>
        <begin position="31"/>
        <end position="52"/>
    </location>
</feature>
<dbReference type="GO" id="GO:0009403">
    <property type="term" value="P:toxin biosynthetic process"/>
    <property type="evidence" value="ECO:0007669"/>
    <property type="project" value="InterPro"/>
</dbReference>
<evidence type="ECO:0000256" key="3">
    <source>
        <dbReference type="ARBA" id="ARBA00022989"/>
    </source>
</evidence>
<feature type="transmembrane region" description="Helical" evidence="5">
    <location>
        <begin position="98"/>
        <end position="121"/>
    </location>
</feature>
<dbReference type="RefSeq" id="WP_136551223.1">
    <property type="nucleotide sequence ID" value="NZ_STGJ01000001.1"/>
</dbReference>
<feature type="transmembrane region" description="Helical" evidence="5">
    <location>
        <begin position="59"/>
        <end position="78"/>
    </location>
</feature>
<comment type="caution">
    <text evidence="6">The sequence shown here is derived from an EMBL/GenBank/DDBJ whole genome shotgun (WGS) entry which is preliminary data.</text>
</comment>
<dbReference type="InterPro" id="IPR003825">
    <property type="entry name" value="Colicin-V_CvpA"/>
</dbReference>
<sequence length="161" mass="17131">MTSFDYVMLAIVAGSMLVALMRGLVAEILSLTSWLVALWVAKEYAAVAAPFLPLPGEGLQLIGGFVVLFFGCWLATALLRTTLVGVLGATGLSGVDRFFGVIFGLVRGLLLATVLVLVGGLSTLPQQPVWRDAVFAEPLQSVALSLRPWLPQALASRIRYG</sequence>
<gene>
    <name evidence="6" type="ORF">E5K04_01990</name>
</gene>
<keyword evidence="7" id="KW-1185">Reference proteome</keyword>
<evidence type="ECO:0000256" key="2">
    <source>
        <dbReference type="ARBA" id="ARBA00022692"/>
    </source>
</evidence>
<evidence type="ECO:0000256" key="4">
    <source>
        <dbReference type="ARBA" id="ARBA00023136"/>
    </source>
</evidence>
<evidence type="ECO:0000313" key="6">
    <source>
        <dbReference type="EMBL" id="TIC87212.1"/>
    </source>
</evidence>
<keyword evidence="2 5" id="KW-0812">Transmembrane</keyword>
<dbReference type="GO" id="GO:0016020">
    <property type="term" value="C:membrane"/>
    <property type="evidence" value="ECO:0007669"/>
    <property type="project" value="UniProtKB-SubCell"/>
</dbReference>
<feature type="transmembrane region" description="Helical" evidence="5">
    <location>
        <begin position="7"/>
        <end position="25"/>
    </location>
</feature>
<dbReference type="InterPro" id="IPR052719">
    <property type="entry name" value="CvpA-like"/>
</dbReference>
<keyword evidence="3 5" id="KW-1133">Transmembrane helix</keyword>
<name>A0A4T0V6A0_9NEIS</name>
<dbReference type="Proteomes" id="UP000308891">
    <property type="component" value="Unassembled WGS sequence"/>
</dbReference>